<feature type="domain" description="EGF-like" evidence="5">
    <location>
        <begin position="852"/>
        <end position="891"/>
    </location>
</feature>
<dbReference type="PROSITE" id="PS50026">
    <property type="entry name" value="EGF_3"/>
    <property type="match status" value="1"/>
</dbReference>
<evidence type="ECO:0000313" key="7">
    <source>
        <dbReference type="Proteomes" id="UP000075884"/>
    </source>
</evidence>
<dbReference type="Pfam" id="PF13637">
    <property type="entry name" value="Ank_4"/>
    <property type="match status" value="1"/>
</dbReference>
<reference evidence="7" key="1">
    <citation type="submission" date="2013-03" db="EMBL/GenBank/DDBJ databases">
        <title>The Genome Sequence of Anopheles dirus WRAIR2.</title>
        <authorList>
            <consortium name="The Broad Institute Genomics Platform"/>
            <person name="Neafsey D.E."/>
            <person name="Walton C."/>
            <person name="Walker B."/>
            <person name="Young S.K."/>
            <person name="Zeng Q."/>
            <person name="Gargeya S."/>
            <person name="Fitzgerald M."/>
            <person name="Haas B."/>
            <person name="Abouelleil A."/>
            <person name="Allen A.W."/>
            <person name="Alvarado L."/>
            <person name="Arachchi H.M."/>
            <person name="Berlin A.M."/>
            <person name="Chapman S.B."/>
            <person name="Gainer-Dewar J."/>
            <person name="Goldberg J."/>
            <person name="Griggs A."/>
            <person name="Gujja S."/>
            <person name="Hansen M."/>
            <person name="Howarth C."/>
            <person name="Imamovic A."/>
            <person name="Ireland A."/>
            <person name="Larimer J."/>
            <person name="McCowan C."/>
            <person name="Murphy C."/>
            <person name="Pearson M."/>
            <person name="Poon T.W."/>
            <person name="Priest M."/>
            <person name="Roberts A."/>
            <person name="Saif S."/>
            <person name="Shea T."/>
            <person name="Sisk P."/>
            <person name="Sykes S."/>
            <person name="Wortman J."/>
            <person name="Nusbaum C."/>
            <person name="Birren B."/>
        </authorList>
    </citation>
    <scope>NUCLEOTIDE SEQUENCE [LARGE SCALE GENOMIC DNA]</scope>
    <source>
        <strain evidence="7">WRAIR2</strain>
    </source>
</reference>
<feature type="disulfide bond" evidence="4">
    <location>
        <begin position="861"/>
        <end position="878"/>
    </location>
</feature>
<accession>A0A182N205</accession>
<evidence type="ECO:0000256" key="2">
    <source>
        <dbReference type="ARBA" id="ARBA00023043"/>
    </source>
</evidence>
<feature type="repeat" description="ANK" evidence="3">
    <location>
        <begin position="656"/>
        <end position="691"/>
    </location>
</feature>
<evidence type="ECO:0000313" key="6">
    <source>
        <dbReference type="EnsemblMetazoa" id="ADIR001663-PA"/>
    </source>
</evidence>
<dbReference type="CDD" id="cd00054">
    <property type="entry name" value="EGF_CA"/>
    <property type="match status" value="1"/>
</dbReference>
<dbReference type="InterPro" id="IPR051165">
    <property type="entry name" value="Multifunctional_ANK_Repeat"/>
</dbReference>
<keyword evidence="4" id="KW-1015">Disulfide bond</keyword>
<dbReference type="PROSITE" id="PS50297">
    <property type="entry name" value="ANK_REP_REGION"/>
    <property type="match status" value="1"/>
</dbReference>
<dbReference type="AlphaFoldDB" id="A0A182N205"/>
<proteinExistence type="predicted"/>
<dbReference type="EnsemblMetazoa" id="ADIR001663-RA">
    <property type="protein sequence ID" value="ADIR001663-PA"/>
    <property type="gene ID" value="ADIR001663"/>
</dbReference>
<dbReference type="PROSITE" id="PS50088">
    <property type="entry name" value="ANK_REPEAT"/>
    <property type="match status" value="3"/>
</dbReference>
<evidence type="ECO:0000256" key="3">
    <source>
        <dbReference type="PROSITE-ProRule" id="PRU00023"/>
    </source>
</evidence>
<sequence>MDRRKLNKINFKPDALHWSAANNWPAEVQKCLENGANPYRPNSDGLSPMHAAVAHNAMHAARILLAQYTSDLTIVREHMRDRFLWKVENKCVSKRPILIAWSMEECEQAHQLASSCPSGIPFNVQVFVLLRFPHFGNRLCALDVNCVQKQATIMRFINQLLGNGVLSFDKSELRNDRLTYLQTACLYGHKDMIALLLAHGSQLSATGDRGGIPLMTACSTLKKDVTELLLTKYGNRFDPTVVDDQGQNAFHVCLQRGNAALVDYVLKAMIKYRTVHFGETESEAFNKIFPYEYYEYSYTSTWAYIRPPLKAQCTNYVVQYRLDLTSKTGELLAITELLSRKVALDYCYEHIRLNPDILKLETGHKKNVLHHLFEHDQLEFVQNFERFDELKKNFDATVTTLKEDGTLLRDILDEKNRNVLHQAAEWDETELIRRLLDGEFNLNRKDCNGNLPIFFVRSSAALELMYEKFPVDATTVNEDGYNLLHHSCRVGNYNGEKVLTKLLELGFDVNQKTSDNNVPLSIASCCSTVRFLLQHGANVELVNGDALAKTLHYKLHCAAWALIPKIAHFEWFDQMAHVYLPWMLGNQNRDFFTCSCGDNLERYPEIRKTLFDSLYRHSPDQVAEFFREVCHRAINCCARWVLDYGYEIDFELRDQYDYTPLLGLLSYMEEENLDVVERLLKKGANVNARDNRGRNALLAIASHFRSAQWYGHTLKTIELLLDHGAEIDAQDENGNTALHHAFQEMQLELVALLVDRGADKKLRNKENKLAYQNMDANLQPSTRGCDLDQTQHGCRIDNGQCTCAFGCKSEFRYATRKECQDALKVRYQSGATRSYDRVESDRAVLFRFQGRSSDICNRQPCMNGGTCTQVTTMPQYKCRCEGTGYWGNRCHRMRKH</sequence>
<dbReference type="InterPro" id="IPR000742">
    <property type="entry name" value="EGF"/>
</dbReference>
<feature type="repeat" description="ANK" evidence="3">
    <location>
        <begin position="733"/>
        <end position="765"/>
    </location>
</feature>
<comment type="caution">
    <text evidence="4">Lacks conserved residue(s) required for the propagation of feature annotation.</text>
</comment>
<dbReference type="Gene3D" id="1.25.40.20">
    <property type="entry name" value="Ankyrin repeat-containing domain"/>
    <property type="match status" value="5"/>
</dbReference>
<keyword evidence="7" id="KW-1185">Reference proteome</keyword>
<name>A0A182N205_9DIPT</name>
<dbReference type="STRING" id="7168.A0A182N205"/>
<protein>
    <recommendedName>
        <fullName evidence="5">EGF-like domain-containing protein</fullName>
    </recommendedName>
</protein>
<dbReference type="SUPFAM" id="SSF48403">
    <property type="entry name" value="Ankyrin repeat"/>
    <property type="match status" value="3"/>
</dbReference>
<organism evidence="6 7">
    <name type="scientific">Anopheles dirus</name>
    <dbReference type="NCBI Taxonomy" id="7168"/>
    <lineage>
        <taxon>Eukaryota</taxon>
        <taxon>Metazoa</taxon>
        <taxon>Ecdysozoa</taxon>
        <taxon>Arthropoda</taxon>
        <taxon>Hexapoda</taxon>
        <taxon>Insecta</taxon>
        <taxon>Pterygota</taxon>
        <taxon>Neoptera</taxon>
        <taxon>Endopterygota</taxon>
        <taxon>Diptera</taxon>
        <taxon>Nematocera</taxon>
        <taxon>Culicoidea</taxon>
        <taxon>Culicidae</taxon>
        <taxon>Anophelinae</taxon>
        <taxon>Anopheles</taxon>
    </lineage>
</organism>
<dbReference type="Gene3D" id="2.10.25.10">
    <property type="entry name" value="Laminin"/>
    <property type="match status" value="1"/>
</dbReference>
<dbReference type="VEuPathDB" id="VectorBase:ADIR001663"/>
<dbReference type="Pfam" id="PF12796">
    <property type="entry name" value="Ank_2"/>
    <property type="match status" value="2"/>
</dbReference>
<dbReference type="SUPFAM" id="SSF57196">
    <property type="entry name" value="EGF/Laminin"/>
    <property type="match status" value="1"/>
</dbReference>
<keyword evidence="2 3" id="KW-0040">ANK repeat</keyword>
<keyword evidence="1" id="KW-0677">Repeat</keyword>
<keyword evidence="4" id="KW-0245">EGF-like domain</keyword>
<dbReference type="Proteomes" id="UP000075884">
    <property type="component" value="Unassembled WGS sequence"/>
</dbReference>
<dbReference type="PANTHER" id="PTHR24123:SF33">
    <property type="entry name" value="PROTEIN HOS4"/>
    <property type="match status" value="1"/>
</dbReference>
<dbReference type="SMART" id="SM00248">
    <property type="entry name" value="ANK"/>
    <property type="match status" value="12"/>
</dbReference>
<feature type="repeat" description="ANK" evidence="3">
    <location>
        <begin position="479"/>
        <end position="514"/>
    </location>
</feature>
<reference evidence="6" key="2">
    <citation type="submission" date="2020-05" db="UniProtKB">
        <authorList>
            <consortium name="EnsemblMetazoa"/>
        </authorList>
    </citation>
    <scope>IDENTIFICATION</scope>
    <source>
        <strain evidence="6">WRAIR2</strain>
    </source>
</reference>
<dbReference type="InterPro" id="IPR036770">
    <property type="entry name" value="Ankyrin_rpt-contain_sf"/>
</dbReference>
<dbReference type="PANTHER" id="PTHR24123">
    <property type="entry name" value="ANKYRIN REPEAT-CONTAINING"/>
    <property type="match status" value="1"/>
</dbReference>
<evidence type="ECO:0000256" key="1">
    <source>
        <dbReference type="ARBA" id="ARBA00022737"/>
    </source>
</evidence>
<evidence type="ECO:0000259" key="5">
    <source>
        <dbReference type="PROSITE" id="PS50026"/>
    </source>
</evidence>
<evidence type="ECO:0000256" key="4">
    <source>
        <dbReference type="PROSITE-ProRule" id="PRU00076"/>
    </source>
</evidence>
<dbReference type="InterPro" id="IPR002110">
    <property type="entry name" value="Ankyrin_rpt"/>
</dbReference>